<sequence length="109" mass="11860">MSSTVPYQRRTFPLTQPLSTFLWQVRGDGDGVEATGECPRCRCVTTKVITAVQYVTKGPSKPLRELVASGEPRPARCQCATLHTNRPDEVPDGCGASFWIALPPQGLSL</sequence>
<organism evidence="1 2">
    <name type="scientific">Streptomyces flavochromogenes</name>
    <dbReference type="NCBI Taxonomy" id="68199"/>
    <lineage>
        <taxon>Bacteria</taxon>
        <taxon>Bacillati</taxon>
        <taxon>Actinomycetota</taxon>
        <taxon>Actinomycetes</taxon>
        <taxon>Kitasatosporales</taxon>
        <taxon>Streptomycetaceae</taxon>
        <taxon>Streptomyces</taxon>
    </lineage>
</organism>
<gene>
    <name evidence="1" type="ORF">ACFY8C_01285</name>
</gene>
<name>A0ABW6XHL7_9ACTN</name>
<dbReference type="EMBL" id="JBIBDZ010000001">
    <property type="protein sequence ID" value="MFF5916966.1"/>
    <property type="molecule type" value="Genomic_DNA"/>
</dbReference>
<proteinExistence type="predicted"/>
<evidence type="ECO:0000313" key="2">
    <source>
        <dbReference type="Proteomes" id="UP001602370"/>
    </source>
</evidence>
<accession>A0ABW6XHL7</accession>
<dbReference type="Proteomes" id="UP001602370">
    <property type="component" value="Unassembled WGS sequence"/>
</dbReference>
<reference evidence="1 2" key="1">
    <citation type="submission" date="2024-10" db="EMBL/GenBank/DDBJ databases">
        <title>The Natural Products Discovery Center: Release of the First 8490 Sequenced Strains for Exploring Actinobacteria Biosynthetic Diversity.</title>
        <authorList>
            <person name="Kalkreuter E."/>
            <person name="Kautsar S.A."/>
            <person name="Yang D."/>
            <person name="Bader C.D."/>
            <person name="Teijaro C.N."/>
            <person name="Fluegel L."/>
            <person name="Davis C.M."/>
            <person name="Simpson J.R."/>
            <person name="Lauterbach L."/>
            <person name="Steele A.D."/>
            <person name="Gui C."/>
            <person name="Meng S."/>
            <person name="Li G."/>
            <person name="Viehrig K."/>
            <person name="Ye F."/>
            <person name="Su P."/>
            <person name="Kiefer A.F."/>
            <person name="Nichols A."/>
            <person name="Cepeda A.J."/>
            <person name="Yan W."/>
            <person name="Fan B."/>
            <person name="Jiang Y."/>
            <person name="Adhikari A."/>
            <person name="Zheng C.-J."/>
            <person name="Schuster L."/>
            <person name="Cowan T.M."/>
            <person name="Smanski M.J."/>
            <person name="Chevrette M.G."/>
            <person name="De Carvalho L.P.S."/>
            <person name="Shen B."/>
        </authorList>
    </citation>
    <scope>NUCLEOTIDE SEQUENCE [LARGE SCALE GENOMIC DNA]</scope>
    <source>
        <strain evidence="1 2">NPDC012605</strain>
    </source>
</reference>
<keyword evidence="2" id="KW-1185">Reference proteome</keyword>
<protein>
    <submittedName>
        <fullName evidence="1">Uncharacterized protein</fullName>
    </submittedName>
</protein>
<dbReference type="RefSeq" id="WP_037637514.1">
    <property type="nucleotide sequence ID" value="NZ_JBIBDZ010000001.1"/>
</dbReference>
<comment type="caution">
    <text evidence="1">The sequence shown here is derived from an EMBL/GenBank/DDBJ whole genome shotgun (WGS) entry which is preliminary data.</text>
</comment>
<evidence type="ECO:0000313" key="1">
    <source>
        <dbReference type="EMBL" id="MFF5916966.1"/>
    </source>
</evidence>